<reference evidence="4" key="1">
    <citation type="journal article" date="2014" name="Int. J. Syst. Evol. Microbiol.">
        <title>Complete genome sequence of Corynebacterium casei LMG S-19264T (=DSM 44701T), isolated from a smear-ripened cheese.</title>
        <authorList>
            <consortium name="US DOE Joint Genome Institute (JGI-PGF)"/>
            <person name="Walter F."/>
            <person name="Albersmeier A."/>
            <person name="Kalinowski J."/>
            <person name="Ruckert C."/>
        </authorList>
    </citation>
    <scope>NUCLEOTIDE SEQUENCE</scope>
    <source>
        <strain evidence="4">JCM 19831</strain>
    </source>
</reference>
<dbReference type="RefSeq" id="WP_190255862.1">
    <property type="nucleotide sequence ID" value="NZ_BMPI01000062.1"/>
</dbReference>
<dbReference type="InterPro" id="IPR053482">
    <property type="entry name" value="DPA-CoA_Dioxygenase"/>
</dbReference>
<dbReference type="PANTHER" id="PTHR11941:SF169">
    <property type="entry name" value="(7AS)-7A-METHYL-1,5-DIOXO-2,3,5,6,7,7A-HEXAHYDRO-1H-INDENE-CARBOXYL-COA HYDROLASE"/>
    <property type="match status" value="1"/>
</dbReference>
<evidence type="ECO:0000256" key="1">
    <source>
        <dbReference type="ARBA" id="ARBA00005254"/>
    </source>
</evidence>
<reference evidence="4" key="2">
    <citation type="submission" date="2020-09" db="EMBL/GenBank/DDBJ databases">
        <authorList>
            <person name="Sun Q."/>
            <person name="Ohkuma M."/>
        </authorList>
    </citation>
    <scope>NUCLEOTIDE SEQUENCE</scope>
    <source>
        <strain evidence="4">JCM 19831</strain>
    </source>
</reference>
<dbReference type="Proteomes" id="UP000642070">
    <property type="component" value="Unassembled WGS sequence"/>
</dbReference>
<organism evidence="4 5">
    <name type="scientific">Dactylosporangium sucinum</name>
    <dbReference type="NCBI Taxonomy" id="1424081"/>
    <lineage>
        <taxon>Bacteria</taxon>
        <taxon>Bacillati</taxon>
        <taxon>Actinomycetota</taxon>
        <taxon>Actinomycetes</taxon>
        <taxon>Micromonosporales</taxon>
        <taxon>Micromonosporaceae</taxon>
        <taxon>Dactylosporangium</taxon>
    </lineage>
</organism>
<dbReference type="Gene3D" id="3.90.226.10">
    <property type="entry name" value="2-enoyl-CoA Hydratase, Chain A, domain 1"/>
    <property type="match status" value="1"/>
</dbReference>
<dbReference type="Pfam" id="PF00378">
    <property type="entry name" value="ECH_1"/>
    <property type="match status" value="1"/>
</dbReference>
<keyword evidence="5" id="KW-1185">Reference proteome</keyword>
<dbReference type="GO" id="GO:0006635">
    <property type="term" value="P:fatty acid beta-oxidation"/>
    <property type="evidence" value="ECO:0007669"/>
    <property type="project" value="TreeGrafter"/>
</dbReference>
<gene>
    <name evidence="4" type="ORF">GCM10007977_086170</name>
</gene>
<dbReference type="EMBL" id="BMPI01000062">
    <property type="protein sequence ID" value="GGM71070.1"/>
    <property type="molecule type" value="Genomic_DNA"/>
</dbReference>
<dbReference type="Gene3D" id="1.20.58.1300">
    <property type="match status" value="1"/>
</dbReference>
<proteinExistence type="inferred from homology"/>
<comment type="similarity">
    <text evidence="1">Belongs to the enoyl-CoA hydratase/isomerase family.</text>
</comment>
<evidence type="ECO:0000313" key="4">
    <source>
        <dbReference type="EMBL" id="GGM71070.1"/>
    </source>
</evidence>
<keyword evidence="3" id="KW-0456">Lyase</keyword>
<evidence type="ECO:0008006" key="6">
    <source>
        <dbReference type="Google" id="ProtNLM"/>
    </source>
</evidence>
<dbReference type="InterPro" id="IPR029045">
    <property type="entry name" value="ClpP/crotonase-like_dom_sf"/>
</dbReference>
<sequence>MTARLFLGWTGDLDTDAGRLAEFGPDGSDAARRLRTGFLRRHADAVYDRLTGGRRERPRIEELARRAAVAFPGLVPDADQLAADAARPQAAKEGREIDRGIFFHALLGSPTAGAHLLDSMLRPTDAALALLPEFRRTGKVELPAVHLERTGAGAHLTIVNTHCLNAEDNQHVNDMETAVDLALLDPAVRVGVVRGGVMTHPRYRGRRVFSAGINLAELHAGRISYTGFLLRRELGYIHKLIRGLRLDGDEEAWPPVRRDKPWIAAVDAFAVGGGAQLLLAFDRVIAEAGAYFSLPAAQEGIVPGAGNFRLGRLAGGRISRQVILWGRKVWAQEPDGRLLFDDVVEPGALDAAVTDAVERLSGPAVLANRRMLNLAEESQDGFRAYMAEFALEQALRLYSPDVLDKVYRFSAHRGAA</sequence>
<comment type="caution">
    <text evidence="4">The sequence shown here is derived from an EMBL/GenBank/DDBJ whole genome shotgun (WGS) entry which is preliminary data.</text>
</comment>
<dbReference type="NCBIfam" id="NF042432">
    <property type="entry name" value="DHPACoAdixog_DpgC"/>
    <property type="match status" value="1"/>
</dbReference>
<dbReference type="InterPro" id="IPR001753">
    <property type="entry name" value="Enoyl-CoA_hydra/iso"/>
</dbReference>
<evidence type="ECO:0000256" key="2">
    <source>
        <dbReference type="ARBA" id="ARBA00023098"/>
    </source>
</evidence>
<dbReference type="GO" id="GO:0016829">
    <property type="term" value="F:lyase activity"/>
    <property type="evidence" value="ECO:0007669"/>
    <property type="project" value="UniProtKB-KW"/>
</dbReference>
<protein>
    <recommendedName>
        <fullName evidence="6">Enoyl-CoA hydratase</fullName>
    </recommendedName>
</protein>
<keyword evidence="2" id="KW-0443">Lipid metabolism</keyword>
<accession>A0A917X637</accession>
<evidence type="ECO:0000313" key="5">
    <source>
        <dbReference type="Proteomes" id="UP000642070"/>
    </source>
</evidence>
<dbReference type="CDD" id="cd06558">
    <property type="entry name" value="crotonase-like"/>
    <property type="match status" value="1"/>
</dbReference>
<evidence type="ECO:0000256" key="3">
    <source>
        <dbReference type="ARBA" id="ARBA00023239"/>
    </source>
</evidence>
<dbReference type="PANTHER" id="PTHR11941">
    <property type="entry name" value="ENOYL-COA HYDRATASE-RELATED"/>
    <property type="match status" value="1"/>
</dbReference>
<dbReference type="AlphaFoldDB" id="A0A917X637"/>
<dbReference type="SUPFAM" id="SSF52096">
    <property type="entry name" value="ClpP/crotonase"/>
    <property type="match status" value="1"/>
</dbReference>
<name>A0A917X637_9ACTN</name>